<protein>
    <submittedName>
        <fullName evidence="2">Uncharacterized protein</fullName>
    </submittedName>
</protein>
<reference evidence="2" key="1">
    <citation type="submission" date="2021-01" db="EMBL/GenBank/DDBJ databases">
        <authorList>
            <person name="Corre E."/>
            <person name="Pelletier E."/>
            <person name="Niang G."/>
            <person name="Scheremetjew M."/>
            <person name="Finn R."/>
            <person name="Kale V."/>
            <person name="Holt S."/>
            <person name="Cochrane G."/>
            <person name="Meng A."/>
            <person name="Brown T."/>
            <person name="Cohen L."/>
        </authorList>
    </citation>
    <scope>NUCLEOTIDE SEQUENCE</scope>
    <source>
        <strain evidence="2">Fehren 1</strain>
    </source>
</reference>
<dbReference type="EMBL" id="HBIE01030959">
    <property type="protein sequence ID" value="CAE0314331.1"/>
    <property type="molecule type" value="Transcribed_RNA"/>
</dbReference>
<keyword evidence="1" id="KW-0472">Membrane</keyword>
<feature type="transmembrane region" description="Helical" evidence="1">
    <location>
        <begin position="82"/>
        <end position="100"/>
    </location>
</feature>
<organism evidence="2">
    <name type="scientific">Favella ehrenbergii</name>
    <dbReference type="NCBI Taxonomy" id="182087"/>
    <lineage>
        <taxon>Eukaryota</taxon>
        <taxon>Sar</taxon>
        <taxon>Alveolata</taxon>
        <taxon>Ciliophora</taxon>
        <taxon>Intramacronucleata</taxon>
        <taxon>Spirotrichea</taxon>
        <taxon>Choreotrichia</taxon>
        <taxon>Tintinnida</taxon>
        <taxon>Xystonellidae</taxon>
        <taxon>Favella</taxon>
    </lineage>
</organism>
<feature type="transmembrane region" description="Helical" evidence="1">
    <location>
        <begin position="16"/>
        <end position="36"/>
    </location>
</feature>
<feature type="transmembrane region" description="Helical" evidence="1">
    <location>
        <begin position="202"/>
        <end position="221"/>
    </location>
</feature>
<proteinExistence type="predicted"/>
<evidence type="ECO:0000313" key="2">
    <source>
        <dbReference type="EMBL" id="CAE0314331.1"/>
    </source>
</evidence>
<evidence type="ECO:0000256" key="1">
    <source>
        <dbReference type="SAM" id="Phobius"/>
    </source>
</evidence>
<accession>A0A7S3I6G0</accession>
<gene>
    <name evidence="2" type="ORF">FEHR0123_LOCUS9257</name>
</gene>
<feature type="transmembrane region" description="Helical" evidence="1">
    <location>
        <begin position="249"/>
        <end position="270"/>
    </location>
</feature>
<name>A0A7S3I6G0_9SPIT</name>
<sequence length="307" mass="35364">MMMIAIYMYRAKYQKWTLIPLLFGFYILALIGLIVLDMTTKFIAGYFLLILACNYFNFLGFYKILTNLPGKPGEIAWSRTKWYFRTMNVLYALTLGLAFVPRFGPTCTATKVYPPCMNWACCLFIINFIFHCVMSCRKDYFLGSGSIMEGVDDEYVREVAADDGADEKAEAVNLSDSQLSHKDWEQKEDLLSKKLFRKQMNVYLFFQGILAFCNVAIQLWGRVFVHNSHFLGCTEGGHQWLYTTVKGEVFVATHMVLIITQGVMLEYALYKVPKKMGWFKTKSVEEADDDFTTPTEPINEEKANEIN</sequence>
<keyword evidence="1" id="KW-1133">Transmembrane helix</keyword>
<dbReference type="AlphaFoldDB" id="A0A7S3I6G0"/>
<feature type="transmembrane region" description="Helical" evidence="1">
    <location>
        <begin position="42"/>
        <end position="62"/>
    </location>
</feature>
<feature type="transmembrane region" description="Helical" evidence="1">
    <location>
        <begin position="112"/>
        <end position="130"/>
    </location>
</feature>
<keyword evidence="1" id="KW-0812">Transmembrane</keyword>